<sequence length="123" mass="13227">MMNNSNIETWTTACHYDSLLPGLGVGVLLPDGKQAALFRLDDGSIRAVCNIDPFFRAAVMSRGIVGDRGGRLSVISPLKKQAFALDDGSCLDDPDMSVRVYPTRVTPDGYVQIGQVSPERAVA</sequence>
<dbReference type="Proteomes" id="UP000321797">
    <property type="component" value="Unassembled WGS sequence"/>
</dbReference>
<evidence type="ECO:0000256" key="2">
    <source>
        <dbReference type="ARBA" id="ARBA00023063"/>
    </source>
</evidence>
<dbReference type="InterPro" id="IPR036922">
    <property type="entry name" value="Rieske_2Fe-2S_sf"/>
</dbReference>
<gene>
    <name evidence="4" type="primary">nirD</name>
    <name evidence="4" type="ORF">E6Q54_00740</name>
</gene>
<keyword evidence="2" id="KW-0534">Nitrate assimilation</keyword>
<dbReference type="GO" id="GO:0008942">
    <property type="term" value="F:nitrite reductase [NAD(P)H] activity"/>
    <property type="evidence" value="ECO:0007669"/>
    <property type="project" value="InterPro"/>
</dbReference>
<dbReference type="PANTHER" id="PTHR40562">
    <property type="match status" value="1"/>
</dbReference>
<proteinExistence type="predicted"/>
<dbReference type="Pfam" id="PF13806">
    <property type="entry name" value="Rieske_2"/>
    <property type="match status" value="1"/>
</dbReference>
<reference evidence="4 5" key="1">
    <citation type="submission" date="2018-09" db="EMBL/GenBank/DDBJ databases">
        <title>Metagenome Assembled Genomes from an Advanced Water Purification Facility.</title>
        <authorList>
            <person name="Stamps B.W."/>
            <person name="Spear J.R."/>
        </authorList>
    </citation>
    <scope>NUCLEOTIDE SEQUENCE [LARGE SCALE GENOMIC DNA]</scope>
    <source>
        <strain evidence="4">Bin_29_2</strain>
    </source>
</reference>
<dbReference type="OrthoDB" id="3213360at2"/>
<dbReference type="InterPro" id="IPR012748">
    <property type="entry name" value="Rieske-like_NirD"/>
</dbReference>
<evidence type="ECO:0000313" key="5">
    <source>
        <dbReference type="Proteomes" id="UP000321797"/>
    </source>
</evidence>
<dbReference type="CDD" id="cd03529">
    <property type="entry name" value="Rieske_NirD"/>
    <property type="match status" value="1"/>
</dbReference>
<dbReference type="InterPro" id="IPR017881">
    <property type="entry name" value="NirD"/>
</dbReference>
<dbReference type="GO" id="GO:0051537">
    <property type="term" value="F:2 iron, 2 sulfur cluster binding"/>
    <property type="evidence" value="ECO:0007669"/>
    <property type="project" value="InterPro"/>
</dbReference>
<evidence type="ECO:0000259" key="3">
    <source>
        <dbReference type="Pfam" id="PF13806"/>
    </source>
</evidence>
<feature type="domain" description="Rieske-like [2Fe-2S]" evidence="3">
    <location>
        <begin position="9"/>
        <end position="113"/>
    </location>
</feature>
<evidence type="ECO:0000256" key="1">
    <source>
        <dbReference type="ARBA" id="ARBA00023002"/>
    </source>
</evidence>
<organism evidence="4 5">
    <name type="scientific">Mycolicibacter arupensis</name>
    <dbReference type="NCBI Taxonomy" id="342002"/>
    <lineage>
        <taxon>Bacteria</taxon>
        <taxon>Bacillati</taxon>
        <taxon>Actinomycetota</taxon>
        <taxon>Actinomycetes</taxon>
        <taxon>Mycobacteriales</taxon>
        <taxon>Mycobacteriaceae</taxon>
        <taxon>Mycolicibacter</taxon>
    </lineage>
</organism>
<dbReference type="NCBIfam" id="TIGR02378">
    <property type="entry name" value="nirD_assim_sml"/>
    <property type="match status" value="1"/>
</dbReference>
<keyword evidence="1" id="KW-0560">Oxidoreductase</keyword>
<comment type="caution">
    <text evidence="4">The sequence shown here is derived from an EMBL/GenBank/DDBJ whole genome shotgun (WGS) entry which is preliminary data.</text>
</comment>
<dbReference type="GO" id="GO:0042128">
    <property type="term" value="P:nitrate assimilation"/>
    <property type="evidence" value="ECO:0007669"/>
    <property type="project" value="UniProtKB-KW"/>
</dbReference>
<dbReference type="Gene3D" id="2.102.10.10">
    <property type="entry name" value="Rieske [2Fe-2S] iron-sulphur domain"/>
    <property type="match status" value="1"/>
</dbReference>
<accession>A0A5B1MIC2</accession>
<evidence type="ECO:0000313" key="4">
    <source>
        <dbReference type="EMBL" id="TXI60185.1"/>
    </source>
</evidence>
<dbReference type="PANTHER" id="PTHR40562:SF1">
    <property type="entry name" value="NITRITE REDUCTASE (NADH) SMALL SUBUNIT"/>
    <property type="match status" value="1"/>
</dbReference>
<protein>
    <submittedName>
        <fullName evidence="4">Nitrite reductase small subunit NirD</fullName>
    </submittedName>
</protein>
<dbReference type="EMBL" id="SSGD01000006">
    <property type="protein sequence ID" value="TXI60185.1"/>
    <property type="molecule type" value="Genomic_DNA"/>
</dbReference>
<dbReference type="AlphaFoldDB" id="A0A5B1MIC2"/>
<dbReference type="PROSITE" id="PS51300">
    <property type="entry name" value="NIRD"/>
    <property type="match status" value="1"/>
</dbReference>
<dbReference type="SUPFAM" id="SSF50022">
    <property type="entry name" value="ISP domain"/>
    <property type="match status" value="1"/>
</dbReference>
<name>A0A5B1MIC2_9MYCO</name>